<accession>A0AAE1HHT5</accession>
<feature type="domain" description="Integrase p58-like C-terminal" evidence="1">
    <location>
        <begin position="115"/>
        <end position="150"/>
    </location>
</feature>
<dbReference type="AlphaFoldDB" id="A0AAE1HHT5"/>
<dbReference type="Pfam" id="PF22938">
    <property type="entry name" value="Integrase_p58_C"/>
    <property type="match status" value="1"/>
</dbReference>
<gene>
    <name evidence="2" type="ORF">KUF71_001229</name>
</gene>
<dbReference type="PANTHER" id="PTHR37984">
    <property type="entry name" value="PROTEIN CBG26694"/>
    <property type="match status" value="1"/>
</dbReference>
<reference evidence="2" key="2">
    <citation type="journal article" date="2023" name="BMC Genomics">
        <title>Pest status, molecular evolution, and epigenetic factors derived from the genome assembly of Frankliniella fusca, a thysanopteran phytovirus vector.</title>
        <authorList>
            <person name="Catto M.A."/>
            <person name="Labadie P.E."/>
            <person name="Jacobson A.L."/>
            <person name="Kennedy G.G."/>
            <person name="Srinivasan R."/>
            <person name="Hunt B.G."/>
        </authorList>
    </citation>
    <scope>NUCLEOTIDE SEQUENCE</scope>
    <source>
        <strain evidence="2">PL_HMW_Pooled</strain>
    </source>
</reference>
<dbReference type="InterPro" id="IPR054465">
    <property type="entry name" value="Integrase_p58-like_C"/>
</dbReference>
<dbReference type="PANTHER" id="PTHR37984:SF15">
    <property type="entry name" value="INTEGRASE CATALYTIC DOMAIN-CONTAINING PROTEIN"/>
    <property type="match status" value="1"/>
</dbReference>
<sequence length="167" mass="19388">MLSLRVAPHTTTGVSPAMMMFGRDINVPATMARGPVPGQQAPLLPRAEYPAWLYNRLRDLHHTVRERADVASWRMKERYDLRARRPDLREGDLVWFYNPRRKIGRTSKLCSWWEGPFVILSKLNEVTFRIRQEDKPLSKPRVVHADRLSPARAQDQCDLLVLSLSPF</sequence>
<organism evidence="2 3">
    <name type="scientific">Frankliniella fusca</name>
    <dbReference type="NCBI Taxonomy" id="407009"/>
    <lineage>
        <taxon>Eukaryota</taxon>
        <taxon>Metazoa</taxon>
        <taxon>Ecdysozoa</taxon>
        <taxon>Arthropoda</taxon>
        <taxon>Hexapoda</taxon>
        <taxon>Insecta</taxon>
        <taxon>Pterygota</taxon>
        <taxon>Neoptera</taxon>
        <taxon>Paraneoptera</taxon>
        <taxon>Thysanoptera</taxon>
        <taxon>Terebrantia</taxon>
        <taxon>Thripoidea</taxon>
        <taxon>Thripidae</taxon>
        <taxon>Frankliniella</taxon>
    </lineage>
</organism>
<evidence type="ECO:0000313" key="2">
    <source>
        <dbReference type="EMBL" id="KAK3921449.1"/>
    </source>
</evidence>
<reference evidence="2" key="1">
    <citation type="submission" date="2021-07" db="EMBL/GenBank/DDBJ databases">
        <authorList>
            <person name="Catto M.A."/>
            <person name="Jacobson A."/>
            <person name="Kennedy G."/>
            <person name="Labadie P."/>
            <person name="Hunt B.G."/>
            <person name="Srinivasan R."/>
        </authorList>
    </citation>
    <scope>NUCLEOTIDE SEQUENCE</scope>
    <source>
        <strain evidence="2">PL_HMW_Pooled</strain>
        <tissue evidence="2">Head</tissue>
    </source>
</reference>
<comment type="caution">
    <text evidence="2">The sequence shown here is derived from an EMBL/GenBank/DDBJ whole genome shotgun (WGS) entry which is preliminary data.</text>
</comment>
<evidence type="ECO:0000259" key="1">
    <source>
        <dbReference type="Pfam" id="PF22938"/>
    </source>
</evidence>
<dbReference type="InterPro" id="IPR050951">
    <property type="entry name" value="Retrovirus_Pol_polyprotein"/>
</dbReference>
<dbReference type="EMBL" id="JAHWGI010001034">
    <property type="protein sequence ID" value="KAK3921449.1"/>
    <property type="molecule type" value="Genomic_DNA"/>
</dbReference>
<evidence type="ECO:0000313" key="3">
    <source>
        <dbReference type="Proteomes" id="UP001219518"/>
    </source>
</evidence>
<proteinExistence type="predicted"/>
<protein>
    <submittedName>
        <fullName evidence="2">Retrovirus-related Pol polyprotein from transposon 412</fullName>
    </submittedName>
</protein>
<keyword evidence="3" id="KW-1185">Reference proteome</keyword>
<name>A0AAE1HHT5_9NEOP</name>
<dbReference type="Proteomes" id="UP001219518">
    <property type="component" value="Unassembled WGS sequence"/>
</dbReference>